<evidence type="ECO:0000313" key="2">
    <source>
        <dbReference type="EMBL" id="PKQ64173.1"/>
    </source>
</evidence>
<feature type="transmembrane region" description="Helical" evidence="1">
    <location>
        <begin position="79"/>
        <end position="100"/>
    </location>
</feature>
<keyword evidence="1" id="KW-0472">Membrane</keyword>
<proteinExistence type="predicted"/>
<dbReference type="EMBL" id="MVDD01000003">
    <property type="protein sequence ID" value="PKQ64173.1"/>
    <property type="molecule type" value="Genomic_DNA"/>
</dbReference>
<keyword evidence="1" id="KW-0812">Transmembrane</keyword>
<sequence length="189" mass="22409">MPFTKKDINQLIDFAHIFKAREKFGIYYQNISIIGLVCLLIIYFDFKNSLIPINILIWIGCVTSVLITLIFIKFYKRELGIIWSLFHNLTIGFIVIFIFLKSNDLLSTDKIETNDYYIQKLELKHKTERNRGSYLVPIITVKIDGIDRKLKLSSYYFKDAQKTRQVRIDLKKGFWNYPIIKNIQLIDNE</sequence>
<dbReference type="Proteomes" id="UP000233535">
    <property type="component" value="Unassembled WGS sequence"/>
</dbReference>
<dbReference type="OrthoDB" id="798330at2"/>
<feature type="transmembrane region" description="Helical" evidence="1">
    <location>
        <begin position="50"/>
        <end position="72"/>
    </location>
</feature>
<protein>
    <submittedName>
        <fullName evidence="2">Uncharacterized protein</fullName>
    </submittedName>
</protein>
<dbReference type="AlphaFoldDB" id="A0A2N3I1P0"/>
<evidence type="ECO:0000313" key="3">
    <source>
        <dbReference type="Proteomes" id="UP000233535"/>
    </source>
</evidence>
<comment type="caution">
    <text evidence="2">The sequence shown here is derived from an EMBL/GenBank/DDBJ whole genome shotgun (WGS) entry which is preliminary data.</text>
</comment>
<dbReference type="RefSeq" id="WP_101260306.1">
    <property type="nucleotide sequence ID" value="NZ_MVDD01000003.1"/>
</dbReference>
<gene>
    <name evidence="2" type="ORF">BZG02_04925</name>
</gene>
<evidence type="ECO:0000256" key="1">
    <source>
        <dbReference type="SAM" id="Phobius"/>
    </source>
</evidence>
<keyword evidence="3" id="KW-1185">Reference proteome</keyword>
<name>A0A2N3I1P0_9BACT</name>
<reference evidence="2 3" key="1">
    <citation type="journal article" date="2017" name="Front. Microbiol.">
        <title>Labilibaculum manganireducens gen. nov., sp. nov. and Labilibaculum filiforme sp. nov., Novel Bacteroidetes Isolated from Subsurface Sediments of the Baltic Sea.</title>
        <authorList>
            <person name="Vandieken V."/>
            <person name="Marshall I.P."/>
            <person name="Niemann H."/>
            <person name="Engelen B."/>
            <person name="Cypionka H."/>
        </authorList>
    </citation>
    <scope>NUCLEOTIDE SEQUENCE [LARGE SCALE GENOMIC DNA]</scope>
    <source>
        <strain evidence="2 3">59.16B</strain>
    </source>
</reference>
<organism evidence="2 3">
    <name type="scientific">Labilibaculum filiforme</name>
    <dbReference type="NCBI Taxonomy" id="1940526"/>
    <lineage>
        <taxon>Bacteria</taxon>
        <taxon>Pseudomonadati</taxon>
        <taxon>Bacteroidota</taxon>
        <taxon>Bacteroidia</taxon>
        <taxon>Marinilabiliales</taxon>
        <taxon>Marinifilaceae</taxon>
        <taxon>Labilibaculum</taxon>
    </lineage>
</organism>
<accession>A0A2N3I1P0</accession>
<feature type="transmembrane region" description="Helical" evidence="1">
    <location>
        <begin position="26"/>
        <end position="44"/>
    </location>
</feature>
<keyword evidence="1" id="KW-1133">Transmembrane helix</keyword>